<comment type="caution">
    <text evidence="6">The sequence shown here is derived from an EMBL/GenBank/DDBJ whole genome shotgun (WGS) entry which is preliminary data.</text>
</comment>
<dbReference type="SUPFAM" id="SSF52402">
    <property type="entry name" value="Adenine nucleotide alpha hydrolases-like"/>
    <property type="match status" value="2"/>
</dbReference>
<feature type="domain" description="UspA" evidence="5">
    <location>
        <begin position="5"/>
        <end position="142"/>
    </location>
</feature>
<reference evidence="6" key="2">
    <citation type="submission" date="2020-09" db="EMBL/GenBank/DDBJ databases">
        <authorList>
            <person name="Sun Q."/>
            <person name="Kim S."/>
        </authorList>
    </citation>
    <scope>NUCLEOTIDE SEQUENCE</scope>
    <source>
        <strain evidence="6">KCTC 22164</strain>
    </source>
</reference>
<dbReference type="Proteomes" id="UP000631300">
    <property type="component" value="Unassembled WGS sequence"/>
</dbReference>
<keyword evidence="7" id="KW-1185">Reference proteome</keyword>
<keyword evidence="3" id="KW-0963">Cytoplasm</keyword>
<dbReference type="InterPro" id="IPR006016">
    <property type="entry name" value="UspA"/>
</dbReference>
<comment type="similarity">
    <text evidence="2">Belongs to the universal stress protein A family.</text>
</comment>
<dbReference type="CDD" id="cd00293">
    <property type="entry name" value="USP-like"/>
    <property type="match status" value="1"/>
</dbReference>
<evidence type="ECO:0000256" key="1">
    <source>
        <dbReference type="ARBA" id="ARBA00004496"/>
    </source>
</evidence>
<evidence type="ECO:0000313" key="6">
    <source>
        <dbReference type="EMBL" id="GGW81300.1"/>
    </source>
</evidence>
<organism evidence="6 7">
    <name type="scientific">Alteromonas halophila</name>
    <dbReference type="NCBI Taxonomy" id="516698"/>
    <lineage>
        <taxon>Bacteria</taxon>
        <taxon>Pseudomonadati</taxon>
        <taxon>Pseudomonadota</taxon>
        <taxon>Gammaproteobacteria</taxon>
        <taxon>Alteromonadales</taxon>
        <taxon>Alteromonadaceae</taxon>
        <taxon>Alteromonas/Salinimonas group</taxon>
        <taxon>Alteromonas</taxon>
    </lineage>
</organism>
<reference evidence="6" key="1">
    <citation type="journal article" date="2014" name="Int. J. Syst. Evol. Microbiol.">
        <title>Complete genome sequence of Corynebacterium casei LMG S-19264T (=DSM 44701T), isolated from a smear-ripened cheese.</title>
        <authorList>
            <consortium name="US DOE Joint Genome Institute (JGI-PGF)"/>
            <person name="Walter F."/>
            <person name="Albersmeier A."/>
            <person name="Kalinowski J."/>
            <person name="Ruckert C."/>
        </authorList>
    </citation>
    <scope>NUCLEOTIDE SEQUENCE</scope>
    <source>
        <strain evidence="6">KCTC 22164</strain>
    </source>
</reference>
<dbReference type="PANTHER" id="PTHR47892:SF1">
    <property type="entry name" value="UNIVERSAL STRESS PROTEIN E"/>
    <property type="match status" value="1"/>
</dbReference>
<feature type="domain" description="UspA" evidence="5">
    <location>
        <begin position="177"/>
        <end position="311"/>
    </location>
</feature>
<sequence>MKGHFSNILCVLNDTHEQDEIIEQAIHIAKSHQAKLTLALALEALPPNANIVMESFSYIDSEQSMQSSARQWLEDKQQQWSADYPIKTELCIGQPLLDVVSLVGERDIDLLVKLSDDDFMDRLFGSDDIRLLRKCPCPVWILHRGNSRKYKKVVAALDLNYHYPEHEISVRKALNMDLLRTASQIALLEFAELHIVHVFDAVPDTIVRSGFISVDNDRMEHDLSKIHDERQQELDRLLAQLESELDTGVMDYLQPQRHIVHGYPRREIAATTRSLGADVLVMGTVARLGVPGFVMGGTAEDTIQQIDCALVGIKPRGFVSPLLPKPGS</sequence>
<gene>
    <name evidence="6" type="ORF">GCM10007391_13090</name>
</gene>
<dbReference type="GO" id="GO:0005737">
    <property type="term" value="C:cytoplasm"/>
    <property type="evidence" value="ECO:0007669"/>
    <property type="project" value="UniProtKB-SubCell"/>
</dbReference>
<evidence type="ECO:0000256" key="3">
    <source>
        <dbReference type="ARBA" id="ARBA00022490"/>
    </source>
</evidence>
<dbReference type="PANTHER" id="PTHR47892">
    <property type="entry name" value="UNIVERSAL STRESS PROTEIN E"/>
    <property type="match status" value="1"/>
</dbReference>
<proteinExistence type="inferred from homology"/>
<accession>A0A918MX37</accession>
<evidence type="ECO:0000256" key="4">
    <source>
        <dbReference type="ARBA" id="ARBA00037131"/>
    </source>
</evidence>
<dbReference type="EMBL" id="BMXP01000002">
    <property type="protein sequence ID" value="GGW81300.1"/>
    <property type="molecule type" value="Genomic_DNA"/>
</dbReference>
<dbReference type="AlphaFoldDB" id="A0A918MX37"/>
<name>A0A918MX37_9ALTE</name>
<dbReference type="RefSeq" id="WP_189404566.1">
    <property type="nucleotide sequence ID" value="NZ_BMXP01000002.1"/>
</dbReference>
<protein>
    <submittedName>
        <fullName evidence="6">Universal stress protein</fullName>
    </submittedName>
</protein>
<comment type="function">
    <text evidence="4">Required for resistance to DNA-damaging agents.</text>
</comment>
<evidence type="ECO:0000259" key="5">
    <source>
        <dbReference type="Pfam" id="PF00582"/>
    </source>
</evidence>
<dbReference type="Gene3D" id="3.40.50.12370">
    <property type="match status" value="1"/>
</dbReference>
<evidence type="ECO:0000313" key="7">
    <source>
        <dbReference type="Proteomes" id="UP000631300"/>
    </source>
</evidence>
<dbReference type="Pfam" id="PF00582">
    <property type="entry name" value="Usp"/>
    <property type="match status" value="2"/>
</dbReference>
<comment type="subcellular location">
    <subcellularLocation>
        <location evidence="1">Cytoplasm</location>
    </subcellularLocation>
</comment>
<evidence type="ECO:0000256" key="2">
    <source>
        <dbReference type="ARBA" id="ARBA00008791"/>
    </source>
</evidence>